<sequence length="425" mass="45909">MRKSVRWGALALGVVLSASACSSGGSGSAGSGSSGGGGSVTLSYGVWDATQKSAMDALAAAFTKTHPAVRIKVELTPWADYWTKLKAAATGGAAPDVFWMNGPNFQLYAANGVIRPLDDDISKDQVDLSVYPAQLVNLYTYRGKHYGLPKDMDTIGVWYNKALFDAAKLPFPKDNWTWSDFQQAAAKLTDASKGQYGTDAELTSFQEYQYNTIAQAGGYVISPDGRKSGYDDPRTIAGLRFWTDLIQKKESPDLKTMTDTAPLQLFEAGKIAMYWGGSWDAAEFGGNSYTKDKVDVAPLPTGAKQATVIHGVANVVSAKSAHSDQAWQFVRFLGSEQAADILGRMGPIPAYRGTQSAWVAAHPQFKLQTFLDEIPYAVPYPVSKNTAAWNEDELTYLTKAWNGEESVDRAAKDLAAAMNAKLAEE</sequence>
<dbReference type="InterPro" id="IPR006059">
    <property type="entry name" value="SBP"/>
</dbReference>
<dbReference type="EMBL" id="JBHEZX010000008">
    <property type="protein sequence ID" value="MFC1411502.1"/>
    <property type="molecule type" value="Genomic_DNA"/>
</dbReference>
<dbReference type="Gene3D" id="3.40.190.10">
    <property type="entry name" value="Periplasmic binding protein-like II"/>
    <property type="match status" value="1"/>
</dbReference>
<accession>A0ABV6VD33</accession>
<dbReference type="SUPFAM" id="SSF53850">
    <property type="entry name" value="Periplasmic binding protein-like II"/>
    <property type="match status" value="1"/>
</dbReference>
<comment type="caution">
    <text evidence="1">The sequence shown here is derived from an EMBL/GenBank/DDBJ whole genome shotgun (WGS) entry which is preliminary data.</text>
</comment>
<reference evidence="1 2" key="1">
    <citation type="submission" date="2024-09" db="EMBL/GenBank/DDBJ databases">
        <authorList>
            <person name="Lee S.D."/>
        </authorList>
    </citation>
    <scope>NUCLEOTIDE SEQUENCE [LARGE SCALE GENOMIC DNA]</scope>
    <source>
        <strain evidence="1 2">N1-1</strain>
    </source>
</reference>
<evidence type="ECO:0000313" key="2">
    <source>
        <dbReference type="Proteomes" id="UP001592582"/>
    </source>
</evidence>
<dbReference type="PANTHER" id="PTHR30061">
    <property type="entry name" value="MALTOSE-BINDING PERIPLASMIC PROTEIN"/>
    <property type="match status" value="1"/>
</dbReference>
<evidence type="ECO:0000313" key="1">
    <source>
        <dbReference type="EMBL" id="MFC1411502.1"/>
    </source>
</evidence>
<dbReference type="CDD" id="cd13585">
    <property type="entry name" value="PBP2_TMBP_like"/>
    <property type="match status" value="1"/>
</dbReference>
<gene>
    <name evidence="1" type="ORF">ACEZDG_19740</name>
</gene>
<dbReference type="PROSITE" id="PS51257">
    <property type="entry name" value="PROKAR_LIPOPROTEIN"/>
    <property type="match status" value="1"/>
</dbReference>
<name>A0ABV6VD33_9ACTN</name>
<keyword evidence="2" id="KW-1185">Reference proteome</keyword>
<dbReference type="Pfam" id="PF01547">
    <property type="entry name" value="SBP_bac_1"/>
    <property type="match status" value="1"/>
</dbReference>
<proteinExistence type="predicted"/>
<organism evidence="1 2">
    <name type="scientific">Streptacidiphilus alkalitolerans</name>
    <dbReference type="NCBI Taxonomy" id="3342712"/>
    <lineage>
        <taxon>Bacteria</taxon>
        <taxon>Bacillati</taxon>
        <taxon>Actinomycetota</taxon>
        <taxon>Actinomycetes</taxon>
        <taxon>Kitasatosporales</taxon>
        <taxon>Streptomycetaceae</taxon>
        <taxon>Streptacidiphilus</taxon>
    </lineage>
</organism>
<dbReference type="PANTHER" id="PTHR30061:SF50">
    <property type="entry name" value="MALTOSE_MALTODEXTRIN-BINDING PERIPLASMIC PROTEIN"/>
    <property type="match status" value="1"/>
</dbReference>
<protein>
    <submittedName>
        <fullName evidence="1">Sugar ABC transporter substrate-binding protein</fullName>
    </submittedName>
</protein>
<dbReference type="Proteomes" id="UP001592582">
    <property type="component" value="Unassembled WGS sequence"/>
</dbReference>